<keyword evidence="6" id="KW-0631">Potassium channel</keyword>
<comment type="catalytic activity">
    <reaction evidence="12">
        <text>K(+)(in) = K(+)(out)</text>
        <dbReference type="Rhea" id="RHEA:29463"/>
        <dbReference type="ChEBI" id="CHEBI:29103"/>
    </reaction>
</comment>
<evidence type="ECO:0000313" key="14">
    <source>
        <dbReference type="EMBL" id="EHJ12036.1"/>
    </source>
</evidence>
<gene>
    <name evidence="14" type="ORF">CWATWH0003_3243</name>
</gene>
<feature type="transmembrane region" description="Helical" evidence="13">
    <location>
        <begin position="161"/>
        <end position="181"/>
    </location>
</feature>
<comment type="subcellular location">
    <subcellularLocation>
        <location evidence="1">Membrane</location>
        <topology evidence="1">Multi-pass membrane protein</topology>
    </subcellularLocation>
</comment>
<evidence type="ECO:0000313" key="15">
    <source>
        <dbReference type="Proteomes" id="UP000003477"/>
    </source>
</evidence>
<sequence length="200" mass="23634">MNQQNGEETQSLQRLKRLSDGIFMLAMTLMVLQFDLPDVSAEMSSRQIKEFLIAQLPALYIYLGTFILIAFYWFSNLQQFTHYKKTDTVHLWLNLLSLMFVVIIPYTNDFINIYSLNPYVQIFYSVNLFLVGLFSFLSWWYASRNNRLIDSTLEKKESRKIGIESLIEPLVSLFSIVVSLINPSYWEWSFFLIFPLYLIL</sequence>
<feature type="transmembrane region" description="Helical" evidence="13">
    <location>
        <begin position="59"/>
        <end position="77"/>
    </location>
</feature>
<evidence type="ECO:0000256" key="2">
    <source>
        <dbReference type="ARBA" id="ARBA00006920"/>
    </source>
</evidence>
<comment type="similarity">
    <text evidence="2">Belongs to the TMEM175 family.</text>
</comment>
<dbReference type="Proteomes" id="UP000003477">
    <property type="component" value="Unassembled WGS sequence"/>
</dbReference>
<evidence type="ECO:0000256" key="6">
    <source>
        <dbReference type="ARBA" id="ARBA00022826"/>
    </source>
</evidence>
<dbReference type="GO" id="GO:0016020">
    <property type="term" value="C:membrane"/>
    <property type="evidence" value="ECO:0007669"/>
    <property type="project" value="UniProtKB-SubCell"/>
</dbReference>
<organism evidence="14 15">
    <name type="scientific">Crocosphaera watsonii WH 0003</name>
    <dbReference type="NCBI Taxonomy" id="423471"/>
    <lineage>
        <taxon>Bacteria</taxon>
        <taxon>Bacillati</taxon>
        <taxon>Cyanobacteriota</taxon>
        <taxon>Cyanophyceae</taxon>
        <taxon>Oscillatoriophycideae</taxon>
        <taxon>Chroococcales</taxon>
        <taxon>Aphanothecaceae</taxon>
        <taxon>Crocosphaera</taxon>
    </lineage>
</organism>
<evidence type="ECO:0008006" key="16">
    <source>
        <dbReference type="Google" id="ProtNLM"/>
    </source>
</evidence>
<name>G5J702_CROWT</name>
<evidence type="ECO:0000256" key="8">
    <source>
        <dbReference type="ARBA" id="ARBA00022989"/>
    </source>
</evidence>
<evidence type="ECO:0000256" key="9">
    <source>
        <dbReference type="ARBA" id="ARBA00023065"/>
    </source>
</evidence>
<keyword evidence="11" id="KW-0407">Ion channel</keyword>
<feature type="transmembrane region" description="Helical" evidence="13">
    <location>
        <begin position="21"/>
        <end position="39"/>
    </location>
</feature>
<evidence type="ECO:0000256" key="1">
    <source>
        <dbReference type="ARBA" id="ARBA00004141"/>
    </source>
</evidence>
<evidence type="ECO:0000256" key="11">
    <source>
        <dbReference type="ARBA" id="ARBA00023303"/>
    </source>
</evidence>
<proteinExistence type="inferred from homology"/>
<feature type="transmembrane region" description="Helical" evidence="13">
    <location>
        <begin position="119"/>
        <end position="141"/>
    </location>
</feature>
<dbReference type="GO" id="GO:0005267">
    <property type="term" value="F:potassium channel activity"/>
    <property type="evidence" value="ECO:0007669"/>
    <property type="project" value="UniProtKB-KW"/>
</dbReference>
<keyword evidence="10 13" id="KW-0472">Membrane</keyword>
<dbReference type="PANTHER" id="PTHR31462">
    <property type="entry name" value="ENDOSOMAL/LYSOSOMAL POTASSIUM CHANNEL TMEM175"/>
    <property type="match status" value="1"/>
</dbReference>
<dbReference type="EMBL" id="AESD01000487">
    <property type="protein sequence ID" value="EHJ12036.1"/>
    <property type="molecule type" value="Genomic_DNA"/>
</dbReference>
<evidence type="ECO:0000256" key="13">
    <source>
        <dbReference type="SAM" id="Phobius"/>
    </source>
</evidence>
<accession>G5J702</accession>
<evidence type="ECO:0000256" key="5">
    <source>
        <dbReference type="ARBA" id="ARBA00022692"/>
    </source>
</evidence>
<keyword evidence="7" id="KW-0630">Potassium</keyword>
<dbReference type="AlphaFoldDB" id="G5J702"/>
<evidence type="ECO:0000256" key="7">
    <source>
        <dbReference type="ARBA" id="ARBA00022958"/>
    </source>
</evidence>
<keyword evidence="4" id="KW-0633">Potassium transport</keyword>
<evidence type="ECO:0000256" key="4">
    <source>
        <dbReference type="ARBA" id="ARBA00022538"/>
    </source>
</evidence>
<keyword evidence="9" id="KW-0406">Ion transport</keyword>
<evidence type="ECO:0000256" key="12">
    <source>
        <dbReference type="ARBA" id="ARBA00034430"/>
    </source>
</evidence>
<keyword evidence="8 13" id="KW-1133">Transmembrane helix</keyword>
<evidence type="ECO:0000256" key="10">
    <source>
        <dbReference type="ARBA" id="ARBA00023136"/>
    </source>
</evidence>
<dbReference type="PANTHER" id="PTHR31462:SF5">
    <property type="entry name" value="ENDOSOMAL_LYSOSOMAL PROTON CHANNEL TMEM175"/>
    <property type="match status" value="1"/>
</dbReference>
<dbReference type="GeneID" id="88766815"/>
<keyword evidence="5 13" id="KW-0812">Transmembrane</keyword>
<dbReference type="RefSeq" id="WP_007311330.1">
    <property type="nucleotide sequence ID" value="NZ_AESD01000487.1"/>
</dbReference>
<keyword evidence="3" id="KW-0813">Transport</keyword>
<protein>
    <recommendedName>
        <fullName evidence="16">Integral membrane protein</fullName>
    </recommendedName>
</protein>
<dbReference type="InterPro" id="IPR010617">
    <property type="entry name" value="TMEM175-like"/>
</dbReference>
<feature type="transmembrane region" description="Helical" evidence="13">
    <location>
        <begin position="89"/>
        <end position="107"/>
    </location>
</feature>
<comment type="caution">
    <text evidence="14">The sequence shown here is derived from an EMBL/GenBank/DDBJ whole genome shotgun (WGS) entry which is preliminary data.</text>
</comment>
<reference evidence="14 15" key="1">
    <citation type="journal article" date="2011" name="Front. Microbiol.">
        <title>Two Strains of Crocosphaera watsonii with Highly Conserved Genomes are Distinguished by Strain-Specific Features.</title>
        <authorList>
            <person name="Bench S.R."/>
            <person name="Ilikchyan I.N."/>
            <person name="Tripp H.J."/>
            <person name="Zehr J.P."/>
        </authorList>
    </citation>
    <scope>NUCLEOTIDE SEQUENCE [LARGE SCALE GENOMIC DNA]</scope>
    <source>
        <strain evidence="14 15">WH 0003</strain>
    </source>
</reference>
<evidence type="ECO:0000256" key="3">
    <source>
        <dbReference type="ARBA" id="ARBA00022448"/>
    </source>
</evidence>
<dbReference type="Pfam" id="PF06736">
    <property type="entry name" value="TMEM175"/>
    <property type="match status" value="1"/>
</dbReference>
<dbReference type="GO" id="GO:0015252">
    <property type="term" value="F:proton channel activity"/>
    <property type="evidence" value="ECO:0007669"/>
    <property type="project" value="InterPro"/>
</dbReference>
<dbReference type="PATRIC" id="fig|423471.3.peg.3047"/>